<dbReference type="Proteomes" id="UP000693970">
    <property type="component" value="Unassembled WGS sequence"/>
</dbReference>
<organism evidence="1 2">
    <name type="scientific">Nitzschia inconspicua</name>
    <dbReference type="NCBI Taxonomy" id="303405"/>
    <lineage>
        <taxon>Eukaryota</taxon>
        <taxon>Sar</taxon>
        <taxon>Stramenopiles</taxon>
        <taxon>Ochrophyta</taxon>
        <taxon>Bacillariophyta</taxon>
        <taxon>Bacillariophyceae</taxon>
        <taxon>Bacillariophycidae</taxon>
        <taxon>Bacillariales</taxon>
        <taxon>Bacillariaceae</taxon>
        <taxon>Nitzschia</taxon>
    </lineage>
</organism>
<accession>A0A9K3PZ22</accession>
<reference evidence="1" key="2">
    <citation type="submission" date="2021-04" db="EMBL/GenBank/DDBJ databases">
        <authorList>
            <person name="Podell S."/>
        </authorList>
    </citation>
    <scope>NUCLEOTIDE SEQUENCE</scope>
    <source>
        <strain evidence="1">Hildebrandi</strain>
    </source>
</reference>
<dbReference type="EMBL" id="JAGRRH010000009">
    <property type="protein sequence ID" value="KAG7364948.1"/>
    <property type="molecule type" value="Genomic_DNA"/>
</dbReference>
<dbReference type="AlphaFoldDB" id="A0A9K3PZ22"/>
<proteinExistence type="predicted"/>
<evidence type="ECO:0000313" key="1">
    <source>
        <dbReference type="EMBL" id="KAG7364948.1"/>
    </source>
</evidence>
<gene>
    <name evidence="1" type="ORF">IV203_038151</name>
</gene>
<sequence length="318" mass="34802">MNDVSSTPDWDASSESELTTMNIGPVFVDSAGRQHYYFMMSSLADNSTVTTFGDLAPVGYADFHDDESSSVSDVSGWKDVVDDSDAIQPYNIDPAVMEGFLPLMEEIKLVQLVSTVVSRSSEESVVSHFSNVASHKAPVAAFVDFLILYDELASLENEIVETPATATGLTEFPNSPCNVYSASFDDQDSYSDVSTLVPQKLEDVVELEEDATHDCGVPRFVDVRHDSNGAIDDGDNMESYYYTKDGDECNVMEHQEFNLESEKDDEAKALNSLFTYVHHFDAEVGITGAEALLLYGQRGYAPPALSSEDDSGYTCSHA</sequence>
<keyword evidence="2" id="KW-1185">Reference proteome</keyword>
<reference evidence="1" key="1">
    <citation type="journal article" date="2021" name="Sci. Rep.">
        <title>Diploid genomic architecture of Nitzschia inconspicua, an elite biomass production diatom.</title>
        <authorList>
            <person name="Oliver A."/>
            <person name="Podell S."/>
            <person name="Pinowska A."/>
            <person name="Traller J.C."/>
            <person name="Smith S.R."/>
            <person name="McClure R."/>
            <person name="Beliaev A."/>
            <person name="Bohutskyi P."/>
            <person name="Hill E.A."/>
            <person name="Rabines A."/>
            <person name="Zheng H."/>
            <person name="Allen L.Z."/>
            <person name="Kuo A."/>
            <person name="Grigoriev I.V."/>
            <person name="Allen A.E."/>
            <person name="Hazlebeck D."/>
            <person name="Allen E.E."/>
        </authorList>
    </citation>
    <scope>NUCLEOTIDE SEQUENCE</scope>
    <source>
        <strain evidence="1">Hildebrandi</strain>
    </source>
</reference>
<protein>
    <submittedName>
        <fullName evidence="1">Uncharacterized protein</fullName>
    </submittedName>
</protein>
<name>A0A9K3PZ22_9STRA</name>
<evidence type="ECO:0000313" key="2">
    <source>
        <dbReference type="Proteomes" id="UP000693970"/>
    </source>
</evidence>
<comment type="caution">
    <text evidence="1">The sequence shown here is derived from an EMBL/GenBank/DDBJ whole genome shotgun (WGS) entry which is preliminary data.</text>
</comment>